<dbReference type="SUPFAM" id="SSF51735">
    <property type="entry name" value="NAD(P)-binding Rossmann-fold domains"/>
    <property type="match status" value="1"/>
</dbReference>
<evidence type="ECO:0000256" key="3">
    <source>
        <dbReference type="ARBA" id="ARBA00022857"/>
    </source>
</evidence>
<dbReference type="InterPro" id="IPR016163">
    <property type="entry name" value="Ald_DH_C"/>
</dbReference>
<dbReference type="GO" id="GO:0005737">
    <property type="term" value="C:cytoplasm"/>
    <property type="evidence" value="ECO:0007669"/>
    <property type="project" value="TreeGrafter"/>
</dbReference>
<evidence type="ECO:0000256" key="2">
    <source>
        <dbReference type="ARBA" id="ARBA00009986"/>
    </source>
</evidence>
<feature type="domain" description="Aldehyde dehydrogenase" evidence="5">
    <location>
        <begin position="260"/>
        <end position="730"/>
    </location>
</feature>
<reference evidence="6 7" key="2">
    <citation type="submission" date="2015-05" db="EMBL/GenBank/DDBJ databases">
        <authorList>
            <person name="Morales-Cruz A."/>
            <person name="Amrine K.C."/>
            <person name="Cantu D."/>
        </authorList>
    </citation>
    <scope>NUCLEOTIDE SEQUENCE [LARGE SCALE GENOMIC DNA]</scope>
    <source>
        <strain evidence="6">UCRPC4</strain>
    </source>
</reference>
<reference evidence="6 7" key="1">
    <citation type="submission" date="2015-05" db="EMBL/GenBank/DDBJ databases">
        <title>Distinctive expansion of gene families associated with plant cell wall degradation and secondary metabolism in the genomes of grapevine trunk pathogens.</title>
        <authorList>
            <person name="Lawrence D.P."/>
            <person name="Travadon R."/>
            <person name="Rolshausen P.E."/>
            <person name="Baumgartner K."/>
        </authorList>
    </citation>
    <scope>NUCLEOTIDE SEQUENCE [LARGE SCALE GENOMIC DNA]</scope>
    <source>
        <strain evidence="6">UCRPC4</strain>
    </source>
</reference>
<dbReference type="GO" id="GO:0004777">
    <property type="term" value="F:succinate-semialdehyde dehydrogenase (NAD+) activity"/>
    <property type="evidence" value="ECO:0007669"/>
    <property type="project" value="TreeGrafter"/>
</dbReference>
<dbReference type="InterPro" id="IPR015590">
    <property type="entry name" value="Aldehyde_DH_dom"/>
</dbReference>
<accession>A0A0G2FSN0</accession>
<dbReference type="Proteomes" id="UP000053317">
    <property type="component" value="Unassembled WGS sequence"/>
</dbReference>
<dbReference type="InterPro" id="IPR016161">
    <property type="entry name" value="Ald_DH/histidinol_DH"/>
</dbReference>
<proteinExistence type="inferred from homology"/>
<evidence type="ECO:0000259" key="5">
    <source>
        <dbReference type="Pfam" id="PF00171"/>
    </source>
</evidence>
<dbReference type="SUPFAM" id="SSF53720">
    <property type="entry name" value="ALDH-like"/>
    <property type="match status" value="1"/>
</dbReference>
<name>A0A0G2FSN0_PHACM</name>
<dbReference type="AlphaFoldDB" id="A0A0G2FSN0"/>
<comment type="caution">
    <text evidence="6">The sequence shown here is derived from an EMBL/GenBank/DDBJ whole genome shotgun (WGS) entry which is preliminary data.</text>
</comment>
<protein>
    <submittedName>
        <fullName evidence="6">Putative succinate-semialdehyde dehydrogenase</fullName>
    </submittedName>
</protein>
<dbReference type="PANTHER" id="PTHR43353">
    <property type="entry name" value="SUCCINATE-SEMIALDEHYDE DEHYDROGENASE, MITOCHONDRIAL"/>
    <property type="match status" value="1"/>
</dbReference>
<organism evidence="6 7">
    <name type="scientific">Phaeomoniella chlamydospora</name>
    <name type="common">Phaeoacremonium chlamydosporum</name>
    <dbReference type="NCBI Taxonomy" id="158046"/>
    <lineage>
        <taxon>Eukaryota</taxon>
        <taxon>Fungi</taxon>
        <taxon>Dikarya</taxon>
        <taxon>Ascomycota</taxon>
        <taxon>Pezizomycotina</taxon>
        <taxon>Eurotiomycetes</taxon>
        <taxon>Chaetothyriomycetidae</taxon>
        <taxon>Phaeomoniellales</taxon>
        <taxon>Phaeomoniellaceae</taxon>
        <taxon>Phaeomoniella</taxon>
    </lineage>
</organism>
<dbReference type="GO" id="GO:0009450">
    <property type="term" value="P:gamma-aminobutyric acid catabolic process"/>
    <property type="evidence" value="ECO:0007669"/>
    <property type="project" value="TreeGrafter"/>
</dbReference>
<dbReference type="CDD" id="cd07103">
    <property type="entry name" value="ALDH_F5_SSADH_GabD"/>
    <property type="match status" value="1"/>
</dbReference>
<keyword evidence="3" id="KW-0521">NADP</keyword>
<dbReference type="InterPro" id="IPR016162">
    <property type="entry name" value="Ald_DH_N"/>
</dbReference>
<dbReference type="InterPro" id="IPR036291">
    <property type="entry name" value="NAD(P)-bd_dom_sf"/>
</dbReference>
<dbReference type="FunFam" id="3.40.50.720:FF:000084">
    <property type="entry name" value="Short-chain dehydrogenase reductase"/>
    <property type="match status" value="1"/>
</dbReference>
<evidence type="ECO:0000256" key="4">
    <source>
        <dbReference type="ARBA" id="ARBA00023002"/>
    </source>
</evidence>
<dbReference type="InterPro" id="IPR002347">
    <property type="entry name" value="SDR_fam"/>
</dbReference>
<dbReference type="InterPro" id="IPR050740">
    <property type="entry name" value="Aldehyde_DH_Superfamily"/>
</dbReference>
<dbReference type="Gene3D" id="3.40.605.10">
    <property type="entry name" value="Aldehyde Dehydrogenase, Chain A, domain 1"/>
    <property type="match status" value="1"/>
</dbReference>
<dbReference type="PRINTS" id="PR00081">
    <property type="entry name" value="GDHRDH"/>
</dbReference>
<dbReference type="Pfam" id="PF00171">
    <property type="entry name" value="Aldedh"/>
    <property type="match status" value="1"/>
</dbReference>
<evidence type="ECO:0000313" key="6">
    <source>
        <dbReference type="EMBL" id="KKY14898.1"/>
    </source>
</evidence>
<dbReference type="NCBIfam" id="NF005559">
    <property type="entry name" value="PRK07231.1"/>
    <property type="match status" value="1"/>
</dbReference>
<dbReference type="FunFam" id="3.40.605.10:FF:000023">
    <property type="entry name" value="Succinate-semialdehyde dehydrogenase (Eurofung)"/>
    <property type="match status" value="1"/>
</dbReference>
<dbReference type="OrthoDB" id="310895at2759"/>
<dbReference type="Gene3D" id="3.40.309.10">
    <property type="entry name" value="Aldehyde Dehydrogenase, Chain A, domain 2"/>
    <property type="match status" value="1"/>
</dbReference>
<comment type="pathway">
    <text evidence="1">Amino-acid degradation; 4-aminobutanoate degradation.</text>
</comment>
<sequence>MSSRLQGKVAIITGGASGFGQGIATKFVTEGCSVVIADLSVQNGSKVAESLSCKFCQTDVTKSEDWTKLLQSTLDWHGRLDIVVNNAGATYKNKATETVTDDDFDLCFNVNVKSVHLSTSTILPYFLEKDIAGCFLQVASTAGIRPRPGLTWYNASKAAVINATKTMAVEYGPKKIRFNSLSPVIGSTGLTHLFLGKPDTPENRAAFLSTVPIGRGSTPADVANACCYLASDEAEFITGVNLELTDADLLHTDSYVNGQWIGASSGRTFEVIDPGSEEIWASCPDCDAEDVDSAAQSAQTAFETYSKVSPRKRAQLLISWHNLILAAKDDLAKILTYETGKPLAEASAELDYANSFVWWFAGEVERIQGSLYKCSIPNRRALITKQPLGVSVALVPWNFPTAMVLRKAGAALAAGCTMIIKPSPETPITTLALAHLATKAGFPPGALNVLTTSLDNTPPLSEALCLHPLVKKVTFTGSTRVGKIIAGLCARNLKKSTLELGGNCPFIIFNDADLDHALNQLMALKWRHAGQACITANRVLVQEEIYEKFTNKCIEWTKENLKIGHGASEGTTLGPVTTPQSLKKAKELIDDALHHGAQIHLGSEFYPSSQLPQKGYFHPPTILTYLPLSSDSQIIQTECFTPILLLQSFTSESQALESANNTPLGLASYVFTSNVNRLWRMFEGLQAGMVGLNTGNSSAAETPFGGWKESGWGKESGIKEAVEEYLAVKTGTLTLDLTEGE</sequence>
<dbReference type="FunFam" id="3.40.309.10:FF:000004">
    <property type="entry name" value="Succinate-semialdehyde dehydrogenase I"/>
    <property type="match status" value="1"/>
</dbReference>
<dbReference type="EMBL" id="LCWF01000204">
    <property type="protein sequence ID" value="KKY14898.1"/>
    <property type="molecule type" value="Genomic_DNA"/>
</dbReference>
<evidence type="ECO:0000256" key="1">
    <source>
        <dbReference type="ARBA" id="ARBA00005176"/>
    </source>
</evidence>
<gene>
    <name evidence="6" type="ORF">UCRPC4_g06621</name>
</gene>
<dbReference type="Gene3D" id="3.40.50.720">
    <property type="entry name" value="NAD(P)-binding Rossmann-like Domain"/>
    <property type="match status" value="1"/>
</dbReference>
<dbReference type="PRINTS" id="PR00080">
    <property type="entry name" value="SDRFAMILY"/>
</dbReference>
<dbReference type="PANTHER" id="PTHR43353:SF7">
    <property type="entry name" value="SUCCINATE SEMIALDEHYDE DEHYDROGENASE (EUROFUNG)"/>
    <property type="match status" value="1"/>
</dbReference>
<evidence type="ECO:0000313" key="7">
    <source>
        <dbReference type="Proteomes" id="UP000053317"/>
    </source>
</evidence>
<keyword evidence="7" id="KW-1185">Reference proteome</keyword>
<dbReference type="Pfam" id="PF13561">
    <property type="entry name" value="adh_short_C2"/>
    <property type="match status" value="1"/>
</dbReference>
<keyword evidence="4" id="KW-0560">Oxidoreductase</keyword>
<comment type="similarity">
    <text evidence="2">Belongs to the aldehyde dehydrogenase family.</text>
</comment>